<feature type="transmembrane region" description="Helical" evidence="8">
    <location>
        <begin position="193"/>
        <end position="213"/>
    </location>
</feature>
<keyword evidence="5 8" id="KW-0812">Transmembrane</keyword>
<keyword evidence="3" id="KW-0813">Transport</keyword>
<dbReference type="InterPro" id="IPR047817">
    <property type="entry name" value="ABC2_TM_bact-type"/>
</dbReference>
<dbReference type="RefSeq" id="WP_345534303.1">
    <property type="nucleotide sequence ID" value="NZ_BAABLD010000017.1"/>
</dbReference>
<dbReference type="PANTHER" id="PTHR30294:SF38">
    <property type="entry name" value="TRANSPORT PERMEASE PROTEIN"/>
    <property type="match status" value="1"/>
</dbReference>
<feature type="transmembrane region" description="Helical" evidence="8">
    <location>
        <begin position="368"/>
        <end position="386"/>
    </location>
</feature>
<protein>
    <submittedName>
        <fullName evidence="10">ABC transporter permease</fullName>
    </submittedName>
</protein>
<evidence type="ECO:0000256" key="5">
    <source>
        <dbReference type="ARBA" id="ARBA00022692"/>
    </source>
</evidence>
<accession>A0ABP9R203</accession>
<evidence type="ECO:0000256" key="7">
    <source>
        <dbReference type="ARBA" id="ARBA00023136"/>
    </source>
</evidence>
<feature type="transmembrane region" description="Helical" evidence="8">
    <location>
        <begin position="307"/>
        <end position="326"/>
    </location>
</feature>
<reference evidence="11" key="1">
    <citation type="journal article" date="2019" name="Int. J. Syst. Evol. Microbiol.">
        <title>The Global Catalogue of Microorganisms (GCM) 10K type strain sequencing project: providing services to taxonomists for standard genome sequencing and annotation.</title>
        <authorList>
            <consortium name="The Broad Institute Genomics Platform"/>
            <consortium name="The Broad Institute Genome Sequencing Center for Infectious Disease"/>
            <person name="Wu L."/>
            <person name="Ma J."/>
        </authorList>
    </citation>
    <scope>NUCLEOTIDE SEQUENCE [LARGE SCALE GENOMIC DNA]</scope>
    <source>
        <strain evidence="11">JCM 18715</strain>
    </source>
</reference>
<feature type="transmembrane region" description="Helical" evidence="8">
    <location>
        <begin position="276"/>
        <end position="301"/>
    </location>
</feature>
<comment type="subcellular location">
    <subcellularLocation>
        <location evidence="1">Cell membrane</location>
        <topology evidence="1">Multi-pass membrane protein</topology>
    </subcellularLocation>
</comment>
<feature type="transmembrane region" description="Helical" evidence="8">
    <location>
        <begin position="21"/>
        <end position="42"/>
    </location>
</feature>
<dbReference type="Proteomes" id="UP001500547">
    <property type="component" value="Unassembled WGS sequence"/>
</dbReference>
<feature type="domain" description="ABC transmembrane type-2" evidence="9">
    <location>
        <begin position="141"/>
        <end position="389"/>
    </location>
</feature>
<dbReference type="PANTHER" id="PTHR30294">
    <property type="entry name" value="MEMBRANE COMPONENT OF ABC TRANSPORTER YHHJ-RELATED"/>
    <property type="match status" value="1"/>
</dbReference>
<keyword evidence="11" id="KW-1185">Reference proteome</keyword>
<evidence type="ECO:0000256" key="2">
    <source>
        <dbReference type="ARBA" id="ARBA00007783"/>
    </source>
</evidence>
<evidence type="ECO:0000256" key="4">
    <source>
        <dbReference type="ARBA" id="ARBA00022475"/>
    </source>
</evidence>
<dbReference type="InterPro" id="IPR013525">
    <property type="entry name" value="ABC2_TM"/>
</dbReference>
<evidence type="ECO:0000256" key="6">
    <source>
        <dbReference type="ARBA" id="ARBA00022989"/>
    </source>
</evidence>
<comment type="similarity">
    <text evidence="2">Belongs to the ABC-2 integral membrane protein family.</text>
</comment>
<sequence>MRATILLALVRKELLALGRDMHALVSLFLMPVLFIIIMSLALKDVYSPKIGNLPYAIDQQDQGELGSAFTQRWTKVRGTPQASPATRDAAIEQLRQGKLRYLIVIERGFSEDLASPQTPKAVRARVIADPALEYSIFRGTEAELAAMVGELRAEALQERFTGISREGGQSIRLLVAAERLAFGGRPTAVQQNVPAWLVFGMFFVLSAIASLLVQEHDNGTLSRLISLGVSPLTQLAAKGLPYLGVNALQAALMLAVGVWAMPLFGSDGLSLAGINWLALIVMITAISLAAIGMALALASLMKTHAQASTIGPVVNVLLAAIGGVMVPRFIMPPFMQDIAALSPMNWALEGLLAVILRHASVAEIGGDILRLALFGVVMLALATFLFSRRTRA</sequence>
<evidence type="ECO:0000256" key="3">
    <source>
        <dbReference type="ARBA" id="ARBA00022448"/>
    </source>
</evidence>
<feature type="transmembrane region" description="Helical" evidence="8">
    <location>
        <begin position="243"/>
        <end position="264"/>
    </location>
</feature>
<organism evidence="10 11">
    <name type="scientific">Viridibacterium curvum</name>
    <dbReference type="NCBI Taxonomy" id="1101404"/>
    <lineage>
        <taxon>Bacteria</taxon>
        <taxon>Pseudomonadati</taxon>
        <taxon>Pseudomonadota</taxon>
        <taxon>Betaproteobacteria</taxon>
        <taxon>Rhodocyclales</taxon>
        <taxon>Rhodocyclaceae</taxon>
        <taxon>Viridibacterium</taxon>
    </lineage>
</organism>
<evidence type="ECO:0000259" key="9">
    <source>
        <dbReference type="PROSITE" id="PS51012"/>
    </source>
</evidence>
<evidence type="ECO:0000256" key="1">
    <source>
        <dbReference type="ARBA" id="ARBA00004651"/>
    </source>
</evidence>
<comment type="caution">
    <text evidence="10">The sequence shown here is derived from an EMBL/GenBank/DDBJ whole genome shotgun (WGS) entry which is preliminary data.</text>
</comment>
<gene>
    <name evidence="10" type="ORF">GCM10025770_33920</name>
</gene>
<dbReference type="Pfam" id="PF12698">
    <property type="entry name" value="ABC2_membrane_3"/>
    <property type="match status" value="1"/>
</dbReference>
<dbReference type="EMBL" id="BAABLD010000017">
    <property type="protein sequence ID" value="GAA5170652.1"/>
    <property type="molecule type" value="Genomic_DNA"/>
</dbReference>
<dbReference type="Gene3D" id="3.40.1710.10">
    <property type="entry name" value="abc type-2 transporter like domain"/>
    <property type="match status" value="1"/>
</dbReference>
<proteinExistence type="inferred from homology"/>
<name>A0ABP9R203_9RHOO</name>
<evidence type="ECO:0000313" key="11">
    <source>
        <dbReference type="Proteomes" id="UP001500547"/>
    </source>
</evidence>
<evidence type="ECO:0000256" key="8">
    <source>
        <dbReference type="SAM" id="Phobius"/>
    </source>
</evidence>
<keyword evidence="7 8" id="KW-0472">Membrane</keyword>
<keyword evidence="6 8" id="KW-1133">Transmembrane helix</keyword>
<keyword evidence="4" id="KW-1003">Cell membrane</keyword>
<evidence type="ECO:0000313" key="10">
    <source>
        <dbReference type="EMBL" id="GAA5170652.1"/>
    </source>
</evidence>
<dbReference type="InterPro" id="IPR051449">
    <property type="entry name" value="ABC-2_transporter_component"/>
</dbReference>
<dbReference type="PROSITE" id="PS51012">
    <property type="entry name" value="ABC_TM2"/>
    <property type="match status" value="1"/>
</dbReference>